<name>A0A8J6EF29_ELECQ</name>
<reference evidence="1" key="1">
    <citation type="thesis" date="2020" institute="ProQuest LLC" country="789 East Eisenhower Parkway, Ann Arbor, MI, USA">
        <title>Comparative Genomics and Chromosome Evolution.</title>
        <authorList>
            <person name="Mudd A.B."/>
        </authorList>
    </citation>
    <scope>NUCLEOTIDE SEQUENCE</scope>
    <source>
        <strain evidence="1">HN-11 Male</strain>
        <tissue evidence="1">Kidney and liver</tissue>
    </source>
</reference>
<dbReference type="AlphaFoldDB" id="A0A8J6EF29"/>
<accession>A0A8J6EF29</accession>
<evidence type="ECO:0000313" key="2">
    <source>
        <dbReference type="Proteomes" id="UP000770717"/>
    </source>
</evidence>
<dbReference type="Proteomes" id="UP000770717">
    <property type="component" value="Unassembled WGS sequence"/>
</dbReference>
<dbReference type="EMBL" id="WNTK01001129">
    <property type="protein sequence ID" value="KAG9467906.1"/>
    <property type="molecule type" value="Genomic_DNA"/>
</dbReference>
<proteinExistence type="predicted"/>
<comment type="caution">
    <text evidence="1">The sequence shown here is derived from an EMBL/GenBank/DDBJ whole genome shotgun (WGS) entry which is preliminary data.</text>
</comment>
<gene>
    <name evidence="1" type="ORF">GDO78_014073</name>
</gene>
<keyword evidence="2" id="KW-1185">Reference proteome</keyword>
<protein>
    <submittedName>
        <fullName evidence="1">Uncharacterized protein</fullName>
    </submittedName>
</protein>
<organism evidence="1 2">
    <name type="scientific">Eleutherodactylus coqui</name>
    <name type="common">Puerto Rican coqui</name>
    <dbReference type="NCBI Taxonomy" id="57060"/>
    <lineage>
        <taxon>Eukaryota</taxon>
        <taxon>Metazoa</taxon>
        <taxon>Chordata</taxon>
        <taxon>Craniata</taxon>
        <taxon>Vertebrata</taxon>
        <taxon>Euteleostomi</taxon>
        <taxon>Amphibia</taxon>
        <taxon>Batrachia</taxon>
        <taxon>Anura</taxon>
        <taxon>Neobatrachia</taxon>
        <taxon>Hyloidea</taxon>
        <taxon>Eleutherodactylidae</taxon>
        <taxon>Eleutherodactylinae</taxon>
        <taxon>Eleutherodactylus</taxon>
        <taxon>Eleutherodactylus</taxon>
    </lineage>
</organism>
<evidence type="ECO:0000313" key="1">
    <source>
        <dbReference type="EMBL" id="KAG9467906.1"/>
    </source>
</evidence>
<sequence length="86" mass="9361">MSLRHSTLPFDWPRGAGIGGSYGGGDGVAQKLLCSLIIRGRQEPHHPGAQVRYLCVGRKICLPRCKIFCGFGQVIWFLDSDMVDGG</sequence>